<dbReference type="AlphaFoldDB" id="A0A940NM69"/>
<evidence type="ECO:0000313" key="5">
    <source>
        <dbReference type="Proteomes" id="UP000682134"/>
    </source>
</evidence>
<evidence type="ECO:0000313" key="4">
    <source>
        <dbReference type="EMBL" id="MBP0726837.1"/>
    </source>
</evidence>
<gene>
    <name evidence="4" type="ORF">J5Y03_16900</name>
</gene>
<feature type="region of interest" description="Disordered" evidence="2">
    <location>
        <begin position="28"/>
        <end position="56"/>
    </location>
</feature>
<proteinExistence type="predicted"/>
<evidence type="ECO:0000256" key="2">
    <source>
        <dbReference type="SAM" id="MobiDB-lite"/>
    </source>
</evidence>
<feature type="compositionally biased region" description="Polar residues" evidence="2">
    <location>
        <begin position="44"/>
        <end position="56"/>
    </location>
</feature>
<dbReference type="InterPro" id="IPR012640">
    <property type="entry name" value="Membr_lipoprot_lipid_attach_CS"/>
</dbReference>
<feature type="signal peptide" evidence="3">
    <location>
        <begin position="1"/>
        <end position="20"/>
    </location>
</feature>
<keyword evidence="5" id="KW-1185">Reference proteome</keyword>
<keyword evidence="1 3" id="KW-0732">Signal</keyword>
<keyword evidence="4" id="KW-0449">Lipoprotein</keyword>
<accession>A0A940NM69</accession>
<organism evidence="4 5">
    <name type="scientific">Gottfriedia endophytica</name>
    <dbReference type="NCBI Taxonomy" id="2820819"/>
    <lineage>
        <taxon>Bacteria</taxon>
        <taxon>Bacillati</taxon>
        <taxon>Bacillota</taxon>
        <taxon>Bacilli</taxon>
        <taxon>Bacillales</taxon>
        <taxon>Bacillaceae</taxon>
        <taxon>Gottfriedia</taxon>
    </lineage>
</organism>
<dbReference type="Pfam" id="PF08139">
    <property type="entry name" value="LPAM_1"/>
    <property type="match status" value="1"/>
</dbReference>
<name>A0A940NM69_9BACI</name>
<dbReference type="RefSeq" id="WP_209407178.1">
    <property type="nucleotide sequence ID" value="NZ_JAGIYQ010000015.1"/>
</dbReference>
<reference evidence="4" key="1">
    <citation type="submission" date="2021-04" db="EMBL/GenBank/DDBJ databases">
        <title>Genome seq and assembly of Bacillus sp.</title>
        <authorList>
            <person name="Chhetri G."/>
        </authorList>
    </citation>
    <scope>NUCLEOTIDE SEQUENCE</scope>
    <source>
        <strain evidence="4">RG28</strain>
    </source>
</reference>
<dbReference type="EMBL" id="JAGIYQ010000015">
    <property type="protein sequence ID" value="MBP0726837.1"/>
    <property type="molecule type" value="Genomic_DNA"/>
</dbReference>
<comment type="caution">
    <text evidence="4">The sequence shown here is derived from an EMBL/GenBank/DDBJ whole genome shotgun (WGS) entry which is preliminary data.</text>
</comment>
<sequence length="85" mass="9790">MKKYLFLLCLLLILSGCSLSKTSEVKKIHKSSSHTSTEQREVKQNTINEKPTDQTSFEQELDDMLKEIDNLDLAKEDDGYPKELK</sequence>
<dbReference type="Proteomes" id="UP000682134">
    <property type="component" value="Unassembled WGS sequence"/>
</dbReference>
<protein>
    <submittedName>
        <fullName evidence="4">Lipoprotein</fullName>
    </submittedName>
</protein>
<evidence type="ECO:0000256" key="3">
    <source>
        <dbReference type="SAM" id="SignalP"/>
    </source>
</evidence>
<dbReference type="PROSITE" id="PS51257">
    <property type="entry name" value="PROKAR_LIPOPROTEIN"/>
    <property type="match status" value="1"/>
</dbReference>
<feature type="chain" id="PRO_5039263884" evidence="3">
    <location>
        <begin position="21"/>
        <end position="85"/>
    </location>
</feature>
<evidence type="ECO:0000256" key="1">
    <source>
        <dbReference type="ARBA" id="ARBA00022729"/>
    </source>
</evidence>